<dbReference type="RefSeq" id="WP_390332007.1">
    <property type="nucleotide sequence ID" value="NZ_JBHRTP010000052.1"/>
</dbReference>
<organism evidence="2 3">
    <name type="scientific">Undibacterium arcticum</name>
    <dbReference type="NCBI Taxonomy" id="1762892"/>
    <lineage>
        <taxon>Bacteria</taxon>
        <taxon>Pseudomonadati</taxon>
        <taxon>Pseudomonadota</taxon>
        <taxon>Betaproteobacteria</taxon>
        <taxon>Burkholderiales</taxon>
        <taxon>Oxalobacteraceae</taxon>
        <taxon>Undibacterium</taxon>
    </lineage>
</organism>
<reference evidence="3" key="1">
    <citation type="journal article" date="2019" name="Int. J. Syst. Evol. Microbiol.">
        <title>The Global Catalogue of Microorganisms (GCM) 10K type strain sequencing project: providing services to taxonomists for standard genome sequencing and annotation.</title>
        <authorList>
            <consortium name="The Broad Institute Genomics Platform"/>
            <consortium name="The Broad Institute Genome Sequencing Center for Infectious Disease"/>
            <person name="Wu L."/>
            <person name="Ma J."/>
        </authorList>
    </citation>
    <scope>NUCLEOTIDE SEQUENCE [LARGE SCALE GENOMIC DNA]</scope>
    <source>
        <strain evidence="3">KCTC 42986</strain>
    </source>
</reference>
<name>A0ABV7F5I9_9BURK</name>
<keyword evidence="3" id="KW-1185">Reference proteome</keyword>
<feature type="region of interest" description="Disordered" evidence="1">
    <location>
        <begin position="78"/>
        <end position="115"/>
    </location>
</feature>
<evidence type="ECO:0000313" key="3">
    <source>
        <dbReference type="Proteomes" id="UP001595530"/>
    </source>
</evidence>
<accession>A0ABV7F5I9</accession>
<dbReference type="EMBL" id="JBHRTP010000052">
    <property type="protein sequence ID" value="MFC3109454.1"/>
    <property type="molecule type" value="Genomic_DNA"/>
</dbReference>
<evidence type="ECO:0008006" key="4">
    <source>
        <dbReference type="Google" id="ProtNLM"/>
    </source>
</evidence>
<protein>
    <recommendedName>
        <fullName evidence="4">Transposase DDE domain-containing protein</fullName>
    </recommendedName>
</protein>
<dbReference type="Proteomes" id="UP001595530">
    <property type="component" value="Unassembled WGS sequence"/>
</dbReference>
<evidence type="ECO:0000313" key="2">
    <source>
        <dbReference type="EMBL" id="MFC3109454.1"/>
    </source>
</evidence>
<proteinExistence type="predicted"/>
<comment type="caution">
    <text evidence="2">The sequence shown here is derived from an EMBL/GenBank/DDBJ whole genome shotgun (WGS) entry which is preliminary data.</text>
</comment>
<sequence>MKGDKLVAFCERKCNVIAPFVAAPGNQNESPLLREGLPQVMRIARAVGFSLRGAIVSLDGAYDCRLNRKAIFNRGMTPISTPTRAAESNPSADASRSSIPTFLKSGSTQSSGCSPGKTSSGACCFGSSASANCTTPLKPWPIR</sequence>
<evidence type="ECO:0000256" key="1">
    <source>
        <dbReference type="SAM" id="MobiDB-lite"/>
    </source>
</evidence>
<gene>
    <name evidence="2" type="ORF">ACFOFO_16045</name>
</gene>